<name>A0A0K2SWS2_LEPSM</name>
<proteinExistence type="predicted"/>
<feature type="non-terminal residue" evidence="1">
    <location>
        <position position="1"/>
    </location>
</feature>
<dbReference type="EMBL" id="HACA01000370">
    <property type="protein sequence ID" value="CDW17731.1"/>
    <property type="molecule type" value="Transcribed_RNA"/>
</dbReference>
<evidence type="ECO:0000313" key="1">
    <source>
        <dbReference type="EMBL" id="CDW17731.1"/>
    </source>
</evidence>
<sequence>GPEGHLRVLRSSLRSQVVLKVLGNHNLKVFSIFLISGFFSLKQCCKRELKELEWTFVKL</sequence>
<accession>A0A0K2SWS2</accession>
<reference evidence="1" key="1">
    <citation type="submission" date="2014-05" db="EMBL/GenBank/DDBJ databases">
        <authorList>
            <person name="Chronopoulou M."/>
        </authorList>
    </citation>
    <scope>NUCLEOTIDE SEQUENCE</scope>
    <source>
        <tissue evidence="1">Whole organism</tissue>
    </source>
</reference>
<organism evidence="1">
    <name type="scientific">Lepeophtheirus salmonis</name>
    <name type="common">Salmon louse</name>
    <name type="synonym">Caligus salmonis</name>
    <dbReference type="NCBI Taxonomy" id="72036"/>
    <lineage>
        <taxon>Eukaryota</taxon>
        <taxon>Metazoa</taxon>
        <taxon>Ecdysozoa</taxon>
        <taxon>Arthropoda</taxon>
        <taxon>Crustacea</taxon>
        <taxon>Multicrustacea</taxon>
        <taxon>Hexanauplia</taxon>
        <taxon>Copepoda</taxon>
        <taxon>Siphonostomatoida</taxon>
        <taxon>Caligidae</taxon>
        <taxon>Lepeophtheirus</taxon>
    </lineage>
</organism>
<dbReference type="AlphaFoldDB" id="A0A0K2SWS2"/>
<protein>
    <submittedName>
        <fullName evidence="1">Uncharacterized protein</fullName>
    </submittedName>
</protein>